<dbReference type="EMBL" id="JAGFBV010000002">
    <property type="protein sequence ID" value="MBP4136903.1"/>
    <property type="molecule type" value="Genomic_DNA"/>
</dbReference>
<evidence type="ECO:0000313" key="7">
    <source>
        <dbReference type="Proteomes" id="UP000675047"/>
    </source>
</evidence>
<dbReference type="SMART" id="SM00421">
    <property type="entry name" value="HTH_LUXR"/>
    <property type="match status" value="1"/>
</dbReference>
<dbReference type="GO" id="GO:0006355">
    <property type="term" value="P:regulation of DNA-templated transcription"/>
    <property type="evidence" value="ECO:0007669"/>
    <property type="project" value="InterPro"/>
</dbReference>
<dbReference type="CDD" id="cd17535">
    <property type="entry name" value="REC_NarL-like"/>
    <property type="match status" value="1"/>
</dbReference>
<dbReference type="Gene3D" id="3.40.50.2300">
    <property type="match status" value="1"/>
</dbReference>
<feature type="modified residue" description="4-aspartylphosphate" evidence="3">
    <location>
        <position position="59"/>
    </location>
</feature>
<keyword evidence="1 3" id="KW-0597">Phosphoprotein</keyword>
<protein>
    <submittedName>
        <fullName evidence="6">Response regulator transcription factor</fullName>
    </submittedName>
</protein>
<dbReference type="SMART" id="SM00448">
    <property type="entry name" value="REC"/>
    <property type="match status" value="1"/>
</dbReference>
<dbReference type="Proteomes" id="UP000675047">
    <property type="component" value="Unassembled WGS sequence"/>
</dbReference>
<reference evidence="6 7" key="1">
    <citation type="submission" date="2021-03" db="EMBL/GenBank/DDBJ databases">
        <title>Flavobacterium Flabelliformis Sp. Nov. And Flavobacterium Geliluteum Sp. Nov., Two Novel Multidrug Resistant Psychrophilic Species Isolated From Antarctica.</title>
        <authorList>
            <person name="Kralova S."/>
            <person name="Busse H.J."/>
            <person name="Bezdicek M."/>
            <person name="Nykrynova M."/>
            <person name="Kroupova E."/>
            <person name="Krsek D."/>
            <person name="Sedlacek I."/>
        </authorList>
    </citation>
    <scope>NUCLEOTIDE SEQUENCE [LARGE SCALE GENOMIC DNA]</scope>
    <source>
        <strain evidence="6 7">P7388</strain>
    </source>
</reference>
<dbReference type="AlphaFoldDB" id="A0A941B1Y0"/>
<dbReference type="PANTHER" id="PTHR45566">
    <property type="entry name" value="HTH-TYPE TRANSCRIPTIONAL REGULATOR YHJB-RELATED"/>
    <property type="match status" value="1"/>
</dbReference>
<dbReference type="InterPro" id="IPR001789">
    <property type="entry name" value="Sig_transdc_resp-reg_receiver"/>
</dbReference>
<dbReference type="Pfam" id="PF00072">
    <property type="entry name" value="Response_reg"/>
    <property type="match status" value="1"/>
</dbReference>
<dbReference type="InterPro" id="IPR011006">
    <property type="entry name" value="CheY-like_superfamily"/>
</dbReference>
<evidence type="ECO:0000256" key="2">
    <source>
        <dbReference type="ARBA" id="ARBA00023125"/>
    </source>
</evidence>
<evidence type="ECO:0000259" key="5">
    <source>
        <dbReference type="PROSITE" id="PS50110"/>
    </source>
</evidence>
<feature type="domain" description="HTH luxR-type" evidence="4">
    <location>
        <begin position="147"/>
        <end position="214"/>
    </location>
</feature>
<dbReference type="InterPro" id="IPR058245">
    <property type="entry name" value="NreC/VraR/RcsB-like_REC"/>
</dbReference>
<organism evidence="6 7">
    <name type="scientific">Flavobacterium geliluteum</name>
    <dbReference type="NCBI Taxonomy" id="2816120"/>
    <lineage>
        <taxon>Bacteria</taxon>
        <taxon>Pseudomonadati</taxon>
        <taxon>Bacteroidota</taxon>
        <taxon>Flavobacteriia</taxon>
        <taxon>Flavobacteriales</taxon>
        <taxon>Flavobacteriaceae</taxon>
        <taxon>Flavobacterium</taxon>
    </lineage>
</organism>
<dbReference type="InterPro" id="IPR016032">
    <property type="entry name" value="Sig_transdc_resp-reg_C-effctor"/>
</dbReference>
<dbReference type="SUPFAM" id="SSF46894">
    <property type="entry name" value="C-terminal effector domain of the bipartite response regulators"/>
    <property type="match status" value="1"/>
</dbReference>
<sequence>MKSSDQYNFLIADDHSVVRQGISLIFKDLFLNAEVFKAGSFKDIFKILSEVYVDLLVLDVHFPDGNSLNILAEIKAIQPDIKILVFSACDENIYAMRYLNNGASGYLNKGSSEDEMKFAINTMISSGQYISQNIKERILDSFISKTIVNPLDILSNQEIEVARLLIKGYGNLEILELLKSKKDIITVNSYKNRIFEKLGIDNLPDLINLFQLYFEEKI</sequence>
<keyword evidence="2" id="KW-0238">DNA-binding</keyword>
<proteinExistence type="predicted"/>
<dbReference type="InterPro" id="IPR000792">
    <property type="entry name" value="Tscrpt_reg_LuxR_C"/>
</dbReference>
<keyword evidence="7" id="KW-1185">Reference proteome</keyword>
<feature type="domain" description="Response regulatory" evidence="5">
    <location>
        <begin position="8"/>
        <end position="124"/>
    </location>
</feature>
<comment type="caution">
    <text evidence="6">The sequence shown here is derived from an EMBL/GenBank/DDBJ whole genome shotgun (WGS) entry which is preliminary data.</text>
</comment>
<dbReference type="GO" id="GO:0003677">
    <property type="term" value="F:DNA binding"/>
    <property type="evidence" value="ECO:0007669"/>
    <property type="project" value="UniProtKB-KW"/>
</dbReference>
<gene>
    <name evidence="6" type="ORF">J3495_02290</name>
</gene>
<evidence type="ECO:0000313" key="6">
    <source>
        <dbReference type="EMBL" id="MBP4136903.1"/>
    </source>
</evidence>
<dbReference type="InterPro" id="IPR051015">
    <property type="entry name" value="EvgA-like"/>
</dbReference>
<accession>A0A941B1Y0</accession>
<evidence type="ECO:0000256" key="1">
    <source>
        <dbReference type="ARBA" id="ARBA00022553"/>
    </source>
</evidence>
<dbReference type="RefSeq" id="WP_210664942.1">
    <property type="nucleotide sequence ID" value="NZ_JAGFBV010000002.1"/>
</dbReference>
<dbReference type="PANTHER" id="PTHR45566:SF1">
    <property type="entry name" value="HTH-TYPE TRANSCRIPTIONAL REGULATOR YHJB-RELATED"/>
    <property type="match status" value="1"/>
</dbReference>
<evidence type="ECO:0000256" key="3">
    <source>
        <dbReference type="PROSITE-ProRule" id="PRU00169"/>
    </source>
</evidence>
<dbReference type="SUPFAM" id="SSF52172">
    <property type="entry name" value="CheY-like"/>
    <property type="match status" value="1"/>
</dbReference>
<name>A0A941B1Y0_9FLAO</name>
<dbReference type="GO" id="GO:0000160">
    <property type="term" value="P:phosphorelay signal transduction system"/>
    <property type="evidence" value="ECO:0007669"/>
    <property type="project" value="InterPro"/>
</dbReference>
<dbReference type="PROSITE" id="PS50043">
    <property type="entry name" value="HTH_LUXR_2"/>
    <property type="match status" value="1"/>
</dbReference>
<dbReference type="Pfam" id="PF00196">
    <property type="entry name" value="GerE"/>
    <property type="match status" value="1"/>
</dbReference>
<dbReference type="PROSITE" id="PS50110">
    <property type="entry name" value="RESPONSE_REGULATORY"/>
    <property type="match status" value="1"/>
</dbReference>
<evidence type="ECO:0000259" key="4">
    <source>
        <dbReference type="PROSITE" id="PS50043"/>
    </source>
</evidence>